<keyword evidence="2" id="KW-1003">Cell membrane</keyword>
<dbReference type="Gene3D" id="3.10.50.40">
    <property type="match status" value="1"/>
</dbReference>
<dbReference type="EMBL" id="JABWQX010000002">
    <property type="protein sequence ID" value="MBC3395419.1"/>
    <property type="molecule type" value="Genomic_DNA"/>
</dbReference>
<dbReference type="RefSeq" id="WP_186636394.1">
    <property type="nucleotide sequence ID" value="NZ_JABWQX020000001.1"/>
</dbReference>
<evidence type="ECO:0000256" key="1">
    <source>
        <dbReference type="ARBA" id="ARBA00004382"/>
    </source>
</evidence>
<protein>
    <recommendedName>
        <fullName evidence="9">Periplasmic chaperone PpiD</fullName>
    </recommendedName>
    <alternativeName>
        <fullName evidence="10">Periplasmic folding chaperone</fullName>
    </alternativeName>
</protein>
<dbReference type="GO" id="GO:0003755">
    <property type="term" value="F:peptidyl-prolyl cis-trans isomerase activity"/>
    <property type="evidence" value="ECO:0007669"/>
    <property type="project" value="UniProtKB-KW"/>
</dbReference>
<comment type="caution">
    <text evidence="14">The sequence shown here is derived from an EMBL/GenBank/DDBJ whole genome shotgun (WGS) entry which is preliminary data.</text>
</comment>
<dbReference type="Pfam" id="PF00639">
    <property type="entry name" value="Rotamase"/>
    <property type="match status" value="1"/>
</dbReference>
<evidence type="ECO:0000259" key="13">
    <source>
        <dbReference type="PROSITE" id="PS50198"/>
    </source>
</evidence>
<evidence type="ECO:0000313" key="16">
    <source>
        <dbReference type="Proteomes" id="UP000659438"/>
    </source>
</evidence>
<dbReference type="SUPFAM" id="SSF54534">
    <property type="entry name" value="FKBP-like"/>
    <property type="match status" value="1"/>
</dbReference>
<keyword evidence="4 12" id="KW-0812">Transmembrane</keyword>
<dbReference type="SUPFAM" id="SSF109998">
    <property type="entry name" value="Triger factor/SurA peptide-binding domain-like"/>
    <property type="match status" value="1"/>
</dbReference>
<feature type="domain" description="PpiC" evidence="13">
    <location>
        <begin position="262"/>
        <end position="361"/>
    </location>
</feature>
<evidence type="ECO:0000256" key="11">
    <source>
        <dbReference type="PROSITE-ProRule" id="PRU00278"/>
    </source>
</evidence>
<name>A0A923FM78_9PSED</name>
<dbReference type="InterPro" id="IPR000297">
    <property type="entry name" value="PPIase_PpiC"/>
</dbReference>
<keyword evidence="5 12" id="KW-1133">Transmembrane helix</keyword>
<comment type="similarity">
    <text evidence="8">Belongs to the PpiD chaperone family.</text>
</comment>
<dbReference type="InterPro" id="IPR046357">
    <property type="entry name" value="PPIase_dom_sf"/>
</dbReference>
<dbReference type="InterPro" id="IPR052029">
    <property type="entry name" value="PpiD_chaperone"/>
</dbReference>
<evidence type="ECO:0000256" key="6">
    <source>
        <dbReference type="ARBA" id="ARBA00023136"/>
    </source>
</evidence>
<proteinExistence type="inferred from homology"/>
<dbReference type="InterPro" id="IPR027304">
    <property type="entry name" value="Trigger_fact/SurA_dom_sf"/>
</dbReference>
<reference evidence="14 16" key="1">
    <citation type="journal article" date="2020" name="Microorganisms">
        <title>Reliable Identification of Environmental Pseudomonas Isolates Using the rpoD Gene.</title>
        <authorList>
            <consortium name="The Broad Institute Genome Sequencing Platform"/>
            <person name="Girard L."/>
            <person name="Lood C."/>
            <person name="Rokni-Zadeh H."/>
            <person name="van Noort V."/>
            <person name="Lavigne R."/>
            <person name="De Mot R."/>
        </authorList>
    </citation>
    <scope>NUCLEOTIDE SEQUENCE</scope>
    <source>
        <strain evidence="14 16">SWRI102</strain>
    </source>
</reference>
<evidence type="ECO:0000256" key="2">
    <source>
        <dbReference type="ARBA" id="ARBA00022475"/>
    </source>
</evidence>
<evidence type="ECO:0000313" key="15">
    <source>
        <dbReference type="EMBL" id="MBV4552759.1"/>
    </source>
</evidence>
<evidence type="ECO:0000256" key="4">
    <source>
        <dbReference type="ARBA" id="ARBA00022692"/>
    </source>
</evidence>
<feature type="transmembrane region" description="Helical" evidence="12">
    <location>
        <begin position="12"/>
        <end position="34"/>
    </location>
</feature>
<keyword evidence="16" id="KW-1185">Reference proteome</keyword>
<dbReference type="InterPro" id="IPR023058">
    <property type="entry name" value="PPIase_PpiC_CS"/>
</dbReference>
<dbReference type="AlphaFoldDB" id="A0A923FM78"/>
<dbReference type="PROSITE" id="PS01096">
    <property type="entry name" value="PPIC_PPIASE_1"/>
    <property type="match status" value="1"/>
</dbReference>
<dbReference type="PANTHER" id="PTHR47529:SF1">
    <property type="entry name" value="PERIPLASMIC CHAPERONE PPID"/>
    <property type="match status" value="1"/>
</dbReference>
<evidence type="ECO:0000256" key="8">
    <source>
        <dbReference type="ARBA" id="ARBA00038408"/>
    </source>
</evidence>
<keyword evidence="3" id="KW-0997">Cell inner membrane</keyword>
<sequence>MLQNIRDNSQGWIAKTIIGIIVALMALTGFEAIFQATTSSNDAAKVNGEEISQNELTQAVDMQRRQLMQQLGKDFDASLLDEKMLRDSALKGLIDRKLLLQGAHDAKFTFSEAALDQVILQTPEFQVDGKFSPERFDQVIRQLGYGRLQFRQMLTQEMLIGQLRAGLAGSGFVTDAQVLAFARLEKQTRDFATLSIKADPSAVKVTDDEVKAYYDQHAKEFMTPDQVVIDYVELKKASFFDQVTVKDEELQAAYQKEIANLSEQRRAAHILIEVNDKVTEAQAKAKIDEIQARLAKGESFEALAKEFSQDPGSANNGGDLGFAGPGVYDPEFEKALYALNKDQVSAPVRTDFGLHLIKLLGVEAPEVPSFASLKDKLTRDLKTQQVEQRFVEATKQLEDASFEASDLAQPAQDLKLTVHTSAPFGREGGEGIAANRAVVTAAFSPEVLEEGANSTAIELDPETVVVLRAKEHRKPEQLPLDKVAGPIRAQLTKEHASSASKTQADELIASLRDGKTALDKPINGQSWKAVEAATRSQEGIDPAVLQAVFRMPKPEAKGKPTFASVTLPDGSLTVLRLNGVNEAAAPTEEEKAEYRRYLASRVGQQDFAAYRKQLENQADIKRF</sequence>
<dbReference type="Proteomes" id="UP000659438">
    <property type="component" value="Unassembled WGS sequence"/>
</dbReference>
<dbReference type="Pfam" id="PF13624">
    <property type="entry name" value="SurA_N_3"/>
    <property type="match status" value="1"/>
</dbReference>
<evidence type="ECO:0000256" key="9">
    <source>
        <dbReference type="ARBA" id="ARBA00040743"/>
    </source>
</evidence>
<dbReference type="Gene3D" id="1.10.4030.10">
    <property type="entry name" value="Porin chaperone SurA, peptide-binding domain"/>
    <property type="match status" value="1"/>
</dbReference>
<gene>
    <name evidence="15" type="ORF">HU742_016555</name>
    <name evidence="14" type="ORF">HU742_09410</name>
</gene>
<dbReference type="EMBL" id="JABWQX020000001">
    <property type="protein sequence ID" value="MBV4552759.1"/>
    <property type="molecule type" value="Genomic_DNA"/>
</dbReference>
<evidence type="ECO:0000313" key="14">
    <source>
        <dbReference type="EMBL" id="MBC3395419.1"/>
    </source>
</evidence>
<keyword evidence="11" id="KW-0413">Isomerase</keyword>
<dbReference type="PROSITE" id="PS50198">
    <property type="entry name" value="PPIC_PPIASE_2"/>
    <property type="match status" value="1"/>
</dbReference>
<organism evidence="14">
    <name type="scientific">Pseudomonas marvdashtae</name>
    <dbReference type="NCBI Taxonomy" id="2745500"/>
    <lineage>
        <taxon>Bacteria</taxon>
        <taxon>Pseudomonadati</taxon>
        <taxon>Pseudomonadota</taxon>
        <taxon>Gammaproteobacteria</taxon>
        <taxon>Pseudomonadales</taxon>
        <taxon>Pseudomonadaceae</taxon>
        <taxon>Pseudomonas</taxon>
    </lineage>
</organism>
<keyword evidence="11" id="KW-0697">Rotamase</keyword>
<evidence type="ECO:0000256" key="10">
    <source>
        <dbReference type="ARBA" id="ARBA00042775"/>
    </source>
</evidence>
<reference evidence="14" key="2">
    <citation type="submission" date="2020-07" db="EMBL/GenBank/DDBJ databases">
        <authorList>
            <person name="Lood C."/>
            <person name="Girard L."/>
        </authorList>
    </citation>
    <scope>NUCLEOTIDE SEQUENCE</scope>
    <source>
        <strain evidence="14">SWRI102</strain>
    </source>
</reference>
<accession>A0A923FM78</accession>
<evidence type="ECO:0000256" key="5">
    <source>
        <dbReference type="ARBA" id="ARBA00022989"/>
    </source>
</evidence>
<keyword evidence="6 12" id="KW-0472">Membrane</keyword>
<evidence type="ECO:0000256" key="7">
    <source>
        <dbReference type="ARBA" id="ARBA00023186"/>
    </source>
</evidence>
<dbReference type="PANTHER" id="PTHR47529">
    <property type="entry name" value="PEPTIDYL-PROLYL CIS-TRANS ISOMERASE D"/>
    <property type="match status" value="1"/>
</dbReference>
<comment type="subcellular location">
    <subcellularLocation>
        <location evidence="1">Cell inner membrane</location>
        <topology evidence="1">Single-pass type II membrane protein</topology>
        <orientation evidence="1">Periplasmic side</orientation>
    </subcellularLocation>
</comment>
<dbReference type="GO" id="GO:0005886">
    <property type="term" value="C:plasma membrane"/>
    <property type="evidence" value="ECO:0007669"/>
    <property type="project" value="UniProtKB-SubCell"/>
</dbReference>
<evidence type="ECO:0000256" key="3">
    <source>
        <dbReference type="ARBA" id="ARBA00022519"/>
    </source>
</evidence>
<evidence type="ECO:0000256" key="12">
    <source>
        <dbReference type="SAM" id="Phobius"/>
    </source>
</evidence>
<reference evidence="15" key="3">
    <citation type="submission" date="2021-06" db="EMBL/GenBank/DDBJ databases">
        <title>Updating the genus Pseudomonas: Description of 43 new species and partition of the Pseudomonas putida group.</title>
        <authorList>
            <person name="Girard L."/>
            <person name="Lood C."/>
            <person name="Vandamme P."/>
            <person name="Rokni-Zadeh H."/>
            <person name="Van Noort V."/>
            <person name="Hofte M."/>
            <person name="Lavigne R."/>
            <person name="De Mot R."/>
        </authorList>
    </citation>
    <scope>NUCLEOTIDE SEQUENCE</scope>
    <source>
        <strain evidence="15">SWRI102</strain>
    </source>
</reference>
<keyword evidence="7" id="KW-0143">Chaperone</keyword>